<keyword evidence="6" id="KW-0067">ATP-binding</keyword>
<evidence type="ECO:0000256" key="4">
    <source>
        <dbReference type="ARBA" id="ARBA00022741"/>
    </source>
</evidence>
<feature type="non-terminal residue" evidence="10">
    <location>
        <position position="103"/>
    </location>
</feature>
<evidence type="ECO:0000313" key="10">
    <source>
        <dbReference type="EMBL" id="KAA6361506.1"/>
    </source>
</evidence>
<organism evidence="10 11">
    <name type="scientific">Streblomastix strix</name>
    <dbReference type="NCBI Taxonomy" id="222440"/>
    <lineage>
        <taxon>Eukaryota</taxon>
        <taxon>Metamonada</taxon>
        <taxon>Preaxostyla</taxon>
        <taxon>Oxymonadida</taxon>
        <taxon>Streblomastigidae</taxon>
        <taxon>Streblomastix</taxon>
    </lineage>
</organism>
<gene>
    <name evidence="10" type="ORF">EZS28_042968</name>
</gene>
<feature type="domain" description="Protein kinase" evidence="9">
    <location>
        <begin position="11"/>
        <end position="103"/>
    </location>
</feature>
<evidence type="ECO:0000256" key="5">
    <source>
        <dbReference type="ARBA" id="ARBA00022777"/>
    </source>
</evidence>
<dbReference type="EMBL" id="SNRW01025448">
    <property type="protein sequence ID" value="KAA6361506.1"/>
    <property type="molecule type" value="Genomic_DNA"/>
</dbReference>
<sequence length="103" mass="12154">MLVDQPEYDDFEIDKKFFGGAMGNTFLVRHKPSGLLFVMKRVDYLDEKDKKLADDEIAQMRKLTSKYTVRLIWTFVDRVDLYIVSEYCSKGDLRKHIAELQNL</sequence>
<protein>
    <recommendedName>
        <fullName evidence="1">non-specific serine/threonine protein kinase</fullName>
        <ecNumber evidence="1">2.7.11.1</ecNumber>
    </recommendedName>
</protein>
<evidence type="ECO:0000256" key="6">
    <source>
        <dbReference type="ARBA" id="ARBA00022840"/>
    </source>
</evidence>
<evidence type="ECO:0000256" key="2">
    <source>
        <dbReference type="ARBA" id="ARBA00022527"/>
    </source>
</evidence>
<dbReference type="PROSITE" id="PS50011">
    <property type="entry name" value="PROTEIN_KINASE_DOM"/>
    <property type="match status" value="1"/>
</dbReference>
<dbReference type="PANTHER" id="PTHR44899">
    <property type="entry name" value="CAMK FAMILY PROTEIN KINASE"/>
    <property type="match status" value="1"/>
</dbReference>
<evidence type="ECO:0000256" key="3">
    <source>
        <dbReference type="ARBA" id="ARBA00022679"/>
    </source>
</evidence>
<dbReference type="AlphaFoldDB" id="A0A5J4TSH6"/>
<keyword evidence="3" id="KW-0808">Transferase</keyword>
<dbReference type="GO" id="GO:0004674">
    <property type="term" value="F:protein serine/threonine kinase activity"/>
    <property type="evidence" value="ECO:0007669"/>
    <property type="project" value="UniProtKB-KW"/>
</dbReference>
<dbReference type="SUPFAM" id="SSF56112">
    <property type="entry name" value="Protein kinase-like (PK-like)"/>
    <property type="match status" value="1"/>
</dbReference>
<proteinExistence type="predicted"/>
<dbReference type="EC" id="2.7.11.1" evidence="1"/>
<keyword evidence="4" id="KW-0547">Nucleotide-binding</keyword>
<name>A0A5J4TSH6_9EUKA</name>
<dbReference type="InterPro" id="IPR051131">
    <property type="entry name" value="NEK_Ser/Thr_kinase_NIMA"/>
</dbReference>
<evidence type="ECO:0000259" key="9">
    <source>
        <dbReference type="PROSITE" id="PS50011"/>
    </source>
</evidence>
<keyword evidence="2" id="KW-0723">Serine/threonine-protein kinase</keyword>
<reference evidence="10 11" key="1">
    <citation type="submission" date="2019-03" db="EMBL/GenBank/DDBJ databases">
        <title>Single cell metagenomics reveals metabolic interactions within the superorganism composed of flagellate Streblomastix strix and complex community of Bacteroidetes bacteria on its surface.</title>
        <authorList>
            <person name="Treitli S.C."/>
            <person name="Kolisko M."/>
            <person name="Husnik F."/>
            <person name="Keeling P."/>
            <person name="Hampl V."/>
        </authorList>
    </citation>
    <scope>NUCLEOTIDE SEQUENCE [LARGE SCALE GENOMIC DNA]</scope>
    <source>
        <strain evidence="10">ST1C</strain>
    </source>
</reference>
<dbReference type="InterPro" id="IPR011009">
    <property type="entry name" value="Kinase-like_dom_sf"/>
</dbReference>
<evidence type="ECO:0000313" key="11">
    <source>
        <dbReference type="Proteomes" id="UP000324800"/>
    </source>
</evidence>
<dbReference type="PANTHER" id="PTHR44899:SF3">
    <property type="entry name" value="SERINE_THREONINE-PROTEIN KINASE NEK1"/>
    <property type="match status" value="1"/>
</dbReference>
<dbReference type="GO" id="GO:0005524">
    <property type="term" value="F:ATP binding"/>
    <property type="evidence" value="ECO:0007669"/>
    <property type="project" value="UniProtKB-KW"/>
</dbReference>
<dbReference type="Proteomes" id="UP000324800">
    <property type="component" value="Unassembled WGS sequence"/>
</dbReference>
<evidence type="ECO:0000256" key="1">
    <source>
        <dbReference type="ARBA" id="ARBA00012513"/>
    </source>
</evidence>
<keyword evidence="5" id="KW-0418">Kinase</keyword>
<dbReference type="Pfam" id="PF00069">
    <property type="entry name" value="Pkinase"/>
    <property type="match status" value="1"/>
</dbReference>
<comment type="catalytic activity">
    <reaction evidence="8">
        <text>L-seryl-[protein] + ATP = O-phospho-L-seryl-[protein] + ADP + H(+)</text>
        <dbReference type="Rhea" id="RHEA:17989"/>
        <dbReference type="Rhea" id="RHEA-COMP:9863"/>
        <dbReference type="Rhea" id="RHEA-COMP:11604"/>
        <dbReference type="ChEBI" id="CHEBI:15378"/>
        <dbReference type="ChEBI" id="CHEBI:29999"/>
        <dbReference type="ChEBI" id="CHEBI:30616"/>
        <dbReference type="ChEBI" id="CHEBI:83421"/>
        <dbReference type="ChEBI" id="CHEBI:456216"/>
        <dbReference type="EC" id="2.7.11.1"/>
    </reaction>
</comment>
<evidence type="ECO:0000256" key="7">
    <source>
        <dbReference type="ARBA" id="ARBA00047899"/>
    </source>
</evidence>
<dbReference type="Gene3D" id="1.10.510.10">
    <property type="entry name" value="Transferase(Phosphotransferase) domain 1"/>
    <property type="match status" value="1"/>
</dbReference>
<comment type="caution">
    <text evidence="10">The sequence shown here is derived from an EMBL/GenBank/DDBJ whole genome shotgun (WGS) entry which is preliminary data.</text>
</comment>
<dbReference type="InterPro" id="IPR000719">
    <property type="entry name" value="Prot_kinase_dom"/>
</dbReference>
<evidence type="ECO:0000256" key="8">
    <source>
        <dbReference type="ARBA" id="ARBA00048679"/>
    </source>
</evidence>
<accession>A0A5J4TSH6</accession>
<comment type="catalytic activity">
    <reaction evidence="7">
        <text>L-threonyl-[protein] + ATP = O-phospho-L-threonyl-[protein] + ADP + H(+)</text>
        <dbReference type="Rhea" id="RHEA:46608"/>
        <dbReference type="Rhea" id="RHEA-COMP:11060"/>
        <dbReference type="Rhea" id="RHEA-COMP:11605"/>
        <dbReference type="ChEBI" id="CHEBI:15378"/>
        <dbReference type="ChEBI" id="CHEBI:30013"/>
        <dbReference type="ChEBI" id="CHEBI:30616"/>
        <dbReference type="ChEBI" id="CHEBI:61977"/>
        <dbReference type="ChEBI" id="CHEBI:456216"/>
        <dbReference type="EC" id="2.7.11.1"/>
    </reaction>
</comment>